<keyword evidence="2" id="KW-1185">Reference proteome</keyword>
<dbReference type="EMBL" id="MU250549">
    <property type="protein sequence ID" value="KAG7442661.1"/>
    <property type="molecule type" value="Genomic_DNA"/>
</dbReference>
<name>A0A9P7VMH3_9AGAR</name>
<sequence length="184" mass="19179">MLQVLSNVSVLPTAALDAEGDTLADTAALEDTAERLVLDTLDMVILDGSEKVVEGVKRLVVSIEVDRVERLVVATEVDKVKLPDEEIDDVDETVLSVELLLALSDEDLDTGPGPPDIGIAVVVDGRGSKLVELHGGSTDSVDVGSTSLSLVEMGSMVNVCAATQAADASNTSANFMMVEGWPAS</sequence>
<protein>
    <submittedName>
        <fullName evidence="1">Uncharacterized protein</fullName>
    </submittedName>
</protein>
<comment type="caution">
    <text evidence="1">The sequence shown here is derived from an EMBL/GenBank/DDBJ whole genome shotgun (WGS) entry which is preliminary data.</text>
</comment>
<accession>A0A9P7VMH3</accession>
<dbReference type="Proteomes" id="UP000812287">
    <property type="component" value="Unassembled WGS sequence"/>
</dbReference>
<organism evidence="1 2">
    <name type="scientific">Guyanagaster necrorhizus</name>
    <dbReference type="NCBI Taxonomy" id="856835"/>
    <lineage>
        <taxon>Eukaryota</taxon>
        <taxon>Fungi</taxon>
        <taxon>Dikarya</taxon>
        <taxon>Basidiomycota</taxon>
        <taxon>Agaricomycotina</taxon>
        <taxon>Agaricomycetes</taxon>
        <taxon>Agaricomycetidae</taxon>
        <taxon>Agaricales</taxon>
        <taxon>Marasmiineae</taxon>
        <taxon>Physalacriaceae</taxon>
        <taxon>Guyanagaster</taxon>
    </lineage>
</organism>
<dbReference type="GeneID" id="66106691"/>
<proteinExistence type="predicted"/>
<evidence type="ECO:0000313" key="2">
    <source>
        <dbReference type="Proteomes" id="UP000812287"/>
    </source>
</evidence>
<evidence type="ECO:0000313" key="1">
    <source>
        <dbReference type="EMBL" id="KAG7442661.1"/>
    </source>
</evidence>
<dbReference type="AlphaFoldDB" id="A0A9P7VMH3"/>
<reference evidence="1" key="1">
    <citation type="submission" date="2020-11" db="EMBL/GenBank/DDBJ databases">
        <title>Adaptations for nitrogen fixation in a non-lichenized fungal sporocarp promotes dispersal by wood-feeding termites.</title>
        <authorList>
            <consortium name="DOE Joint Genome Institute"/>
            <person name="Koch R.A."/>
            <person name="Yoon G."/>
            <person name="Arayal U."/>
            <person name="Lail K."/>
            <person name="Amirebrahimi M."/>
            <person name="Labutti K."/>
            <person name="Lipzen A."/>
            <person name="Riley R."/>
            <person name="Barry K."/>
            <person name="Henrissat B."/>
            <person name="Grigoriev I.V."/>
            <person name="Herr J.R."/>
            <person name="Aime M.C."/>
        </authorList>
    </citation>
    <scope>NUCLEOTIDE SEQUENCE</scope>
    <source>
        <strain evidence="1">MCA 3950</strain>
    </source>
</reference>
<dbReference type="OrthoDB" id="3125921at2759"/>
<gene>
    <name evidence="1" type="ORF">BT62DRAFT_922383</name>
</gene>
<dbReference type="RefSeq" id="XP_043036161.1">
    <property type="nucleotide sequence ID" value="XM_043184394.1"/>
</dbReference>